<evidence type="ECO:0000256" key="2">
    <source>
        <dbReference type="ARBA" id="ARBA00022723"/>
    </source>
</evidence>
<dbReference type="GO" id="GO:0016787">
    <property type="term" value="F:hydrolase activity"/>
    <property type="evidence" value="ECO:0007669"/>
    <property type="project" value="UniProtKB-KW"/>
</dbReference>
<keyword evidence="2" id="KW-0479">Metal-binding</keyword>
<evidence type="ECO:0000256" key="1">
    <source>
        <dbReference type="ARBA" id="ARBA00001947"/>
    </source>
</evidence>
<evidence type="ECO:0000256" key="3">
    <source>
        <dbReference type="ARBA" id="ARBA00022801"/>
    </source>
</evidence>
<feature type="domain" description="Metallo-beta-lactamase" evidence="5">
    <location>
        <begin position="13"/>
        <end position="158"/>
    </location>
</feature>
<gene>
    <name evidence="6" type="ORF">HON47_02755</name>
</gene>
<dbReference type="PANTHER" id="PTHR46233">
    <property type="entry name" value="HYDROXYACYLGLUTATHIONE HYDROLASE GLOC"/>
    <property type="match status" value="1"/>
</dbReference>
<dbReference type="Pfam" id="PF00753">
    <property type="entry name" value="Lactamase_B"/>
    <property type="match status" value="2"/>
</dbReference>
<keyword evidence="4" id="KW-0862">Zinc</keyword>
<dbReference type="SMART" id="SM00849">
    <property type="entry name" value="Lactamase_B"/>
    <property type="match status" value="1"/>
</dbReference>
<name>A0A8T5GFG3_9ARCH</name>
<evidence type="ECO:0000259" key="5">
    <source>
        <dbReference type="SMART" id="SM00849"/>
    </source>
</evidence>
<dbReference type="EMBL" id="JABJNZ010000037">
    <property type="protein sequence ID" value="MBT4870468.1"/>
    <property type="molecule type" value="Genomic_DNA"/>
</dbReference>
<keyword evidence="3" id="KW-0378">Hydrolase</keyword>
<comment type="caution">
    <text evidence="6">The sequence shown here is derived from an EMBL/GenBank/DDBJ whole genome shotgun (WGS) entry which is preliminary data.</text>
</comment>
<dbReference type="SUPFAM" id="SSF56281">
    <property type="entry name" value="Metallo-hydrolase/oxidoreductase"/>
    <property type="match status" value="1"/>
</dbReference>
<dbReference type="Gene3D" id="3.60.15.10">
    <property type="entry name" value="Ribonuclease Z/Hydroxyacylglutathione hydrolase-like"/>
    <property type="match status" value="1"/>
</dbReference>
<protein>
    <submittedName>
        <fullName evidence="6">MBL fold metallo-hydrolase</fullName>
    </submittedName>
</protein>
<reference evidence="6" key="1">
    <citation type="journal article" date="2021" name="ISME J.">
        <title>Mercury methylation by metabolically versatile and cosmopolitan marine bacteria.</title>
        <authorList>
            <person name="Lin H."/>
            <person name="Ascher D.B."/>
            <person name="Myung Y."/>
            <person name="Lamborg C.H."/>
            <person name="Hallam S.J."/>
            <person name="Gionfriddo C.M."/>
            <person name="Holt K.E."/>
            <person name="Moreau J.W."/>
        </authorList>
    </citation>
    <scope>NUCLEOTIDE SEQUENCE</scope>
    <source>
        <strain evidence="6">SI075_bin30</strain>
    </source>
</reference>
<evidence type="ECO:0000313" key="7">
    <source>
        <dbReference type="Proteomes" id="UP000722459"/>
    </source>
</evidence>
<sequence length="206" mass="23146">MKIEQLNVGGFDNNYTYVIINENKECILIDPTGSKQIIDAYLKEHSLKPVLQLITHAHPDHIENVEYYAKKKVPLKVFSDFQKQSKFSVIGLKIEVIFTPGHTFDSVCFLIEGNLFTGDTLFVSGVGTTTYGGNEEELEQSLQSLFELPQDIPVWPGHNYGGKSATLAKALSNAHLRPSKETMDLIHKKVKDYNEKNGITFEKPTS</sequence>
<evidence type="ECO:0000313" key="6">
    <source>
        <dbReference type="EMBL" id="MBT4870468.1"/>
    </source>
</evidence>
<accession>A0A8T5GFG3</accession>
<dbReference type="GO" id="GO:0046872">
    <property type="term" value="F:metal ion binding"/>
    <property type="evidence" value="ECO:0007669"/>
    <property type="project" value="UniProtKB-KW"/>
</dbReference>
<dbReference type="InterPro" id="IPR036866">
    <property type="entry name" value="RibonucZ/Hydroxyglut_hydro"/>
</dbReference>
<organism evidence="6 7">
    <name type="scientific">Candidatus Iainarchaeum sp</name>
    <dbReference type="NCBI Taxonomy" id="3101447"/>
    <lineage>
        <taxon>Archaea</taxon>
        <taxon>Candidatus Iainarchaeota</taxon>
        <taxon>Candidatus Iainarchaeia</taxon>
        <taxon>Candidatus Iainarchaeales</taxon>
        <taxon>Candidatus Iainarchaeaceae</taxon>
        <taxon>Candidatus Iainarchaeum</taxon>
    </lineage>
</organism>
<dbReference type="Proteomes" id="UP000722459">
    <property type="component" value="Unassembled WGS sequence"/>
</dbReference>
<proteinExistence type="predicted"/>
<dbReference type="AlphaFoldDB" id="A0A8T5GFG3"/>
<dbReference type="CDD" id="cd06262">
    <property type="entry name" value="metallo-hydrolase-like_MBL-fold"/>
    <property type="match status" value="1"/>
</dbReference>
<dbReference type="InterPro" id="IPR001279">
    <property type="entry name" value="Metallo-B-lactamas"/>
</dbReference>
<evidence type="ECO:0000256" key="4">
    <source>
        <dbReference type="ARBA" id="ARBA00022833"/>
    </source>
</evidence>
<comment type="cofactor">
    <cofactor evidence="1">
        <name>Zn(2+)</name>
        <dbReference type="ChEBI" id="CHEBI:29105"/>
    </cofactor>
</comment>
<dbReference type="PANTHER" id="PTHR46233:SF3">
    <property type="entry name" value="HYDROXYACYLGLUTATHIONE HYDROLASE GLOC"/>
    <property type="match status" value="1"/>
</dbReference>
<dbReference type="InterPro" id="IPR051453">
    <property type="entry name" value="MBL_Glyoxalase_II"/>
</dbReference>